<reference evidence="1" key="2">
    <citation type="submission" date="2025-09" db="UniProtKB">
        <authorList>
            <consortium name="Ensembl"/>
        </authorList>
    </citation>
    <scope>IDENTIFICATION</scope>
</reference>
<reference evidence="1" key="1">
    <citation type="submission" date="2025-08" db="UniProtKB">
        <authorList>
            <consortium name="Ensembl"/>
        </authorList>
    </citation>
    <scope>IDENTIFICATION</scope>
</reference>
<dbReference type="SUPFAM" id="SSF50814">
    <property type="entry name" value="Lipocalins"/>
    <property type="match status" value="1"/>
</dbReference>
<dbReference type="Ensembl" id="ENSMMOT00000014653.1">
    <property type="protein sequence ID" value="ENSMMOP00000014418.1"/>
    <property type="gene ID" value="ENSMMOG00000011036.1"/>
</dbReference>
<dbReference type="InterPro" id="IPR012674">
    <property type="entry name" value="Calycin"/>
</dbReference>
<dbReference type="AlphaFoldDB" id="A0A3Q3WI29"/>
<sequence length="129" mass="14531">MHVDYSGTWDICSNVNFESYVSSTPLKIKIHADVGVVWQTLKPHKAIKQNGDFLTIRTITALRKVTKGTDNRFCQVQIYSHRAGRKGLELISGVELAFGSSLTGAISMKSKEISMQEKYAIIWLKKQNK</sequence>
<evidence type="ECO:0000313" key="1">
    <source>
        <dbReference type="Ensembl" id="ENSMMOP00000014418.1"/>
    </source>
</evidence>
<dbReference type="Gene3D" id="2.40.128.20">
    <property type="match status" value="1"/>
</dbReference>
<keyword evidence="2" id="KW-1185">Reference proteome</keyword>
<protein>
    <submittedName>
        <fullName evidence="1">Uncharacterized protein</fullName>
    </submittedName>
</protein>
<dbReference type="Proteomes" id="UP000261620">
    <property type="component" value="Unplaced"/>
</dbReference>
<evidence type="ECO:0000313" key="2">
    <source>
        <dbReference type="Proteomes" id="UP000261620"/>
    </source>
</evidence>
<name>A0A3Q3WI29_MOLML</name>
<proteinExistence type="predicted"/>
<accession>A0A3Q3WI29</accession>
<dbReference type="STRING" id="94237.ENSMMOP00000014418"/>
<organism evidence="1 2">
    <name type="scientific">Mola mola</name>
    <name type="common">Ocean sunfish</name>
    <name type="synonym">Tetraodon mola</name>
    <dbReference type="NCBI Taxonomy" id="94237"/>
    <lineage>
        <taxon>Eukaryota</taxon>
        <taxon>Metazoa</taxon>
        <taxon>Chordata</taxon>
        <taxon>Craniata</taxon>
        <taxon>Vertebrata</taxon>
        <taxon>Euteleostomi</taxon>
        <taxon>Actinopterygii</taxon>
        <taxon>Neopterygii</taxon>
        <taxon>Teleostei</taxon>
        <taxon>Neoteleostei</taxon>
        <taxon>Acanthomorphata</taxon>
        <taxon>Eupercaria</taxon>
        <taxon>Tetraodontiformes</taxon>
        <taxon>Molidae</taxon>
        <taxon>Mola</taxon>
    </lineage>
</organism>